<keyword evidence="2 4" id="KW-0238">DNA-binding</keyword>
<dbReference type="OrthoDB" id="9806334at2"/>
<dbReference type="Proteomes" id="UP000490386">
    <property type="component" value="Unassembled WGS sequence"/>
</dbReference>
<organism evidence="6 7">
    <name type="scientific">Pseudoclavibacter terrae</name>
    <dbReference type="NCBI Taxonomy" id="1530195"/>
    <lineage>
        <taxon>Bacteria</taxon>
        <taxon>Bacillati</taxon>
        <taxon>Actinomycetota</taxon>
        <taxon>Actinomycetes</taxon>
        <taxon>Micrococcales</taxon>
        <taxon>Microbacteriaceae</taxon>
        <taxon>Pseudoclavibacter</taxon>
    </lineage>
</organism>
<dbReference type="PANTHER" id="PTHR30055">
    <property type="entry name" value="HTH-TYPE TRANSCRIPTIONAL REGULATOR RUTR"/>
    <property type="match status" value="1"/>
</dbReference>
<keyword evidence="7" id="KW-1185">Reference proteome</keyword>
<feature type="DNA-binding region" description="H-T-H motif" evidence="4">
    <location>
        <begin position="25"/>
        <end position="44"/>
    </location>
</feature>
<evidence type="ECO:0000313" key="6">
    <source>
        <dbReference type="EMBL" id="KAB1638976.1"/>
    </source>
</evidence>
<dbReference type="RefSeq" id="WP_104251578.1">
    <property type="nucleotide sequence ID" value="NZ_CANKVH010000004.1"/>
</dbReference>
<keyword evidence="1" id="KW-0805">Transcription regulation</keyword>
<dbReference type="GO" id="GO:0003700">
    <property type="term" value="F:DNA-binding transcription factor activity"/>
    <property type="evidence" value="ECO:0007669"/>
    <property type="project" value="TreeGrafter"/>
</dbReference>
<reference evidence="6 7" key="1">
    <citation type="submission" date="2019-09" db="EMBL/GenBank/DDBJ databases">
        <title>Phylogeny of genus Pseudoclavibacter and closely related genus.</title>
        <authorList>
            <person name="Li Y."/>
        </authorList>
    </citation>
    <scope>NUCLEOTIDE SEQUENCE [LARGE SCALE GENOMIC DNA]</scope>
    <source>
        <strain evidence="6 7">THG-MD12</strain>
    </source>
</reference>
<evidence type="ECO:0000256" key="2">
    <source>
        <dbReference type="ARBA" id="ARBA00023125"/>
    </source>
</evidence>
<dbReference type="InterPro" id="IPR050109">
    <property type="entry name" value="HTH-type_TetR-like_transc_reg"/>
</dbReference>
<feature type="domain" description="HTH tetR-type" evidence="5">
    <location>
        <begin position="2"/>
        <end position="62"/>
    </location>
</feature>
<dbReference type="InterPro" id="IPR009057">
    <property type="entry name" value="Homeodomain-like_sf"/>
</dbReference>
<dbReference type="PANTHER" id="PTHR30055:SF234">
    <property type="entry name" value="HTH-TYPE TRANSCRIPTIONAL REGULATOR BETI"/>
    <property type="match status" value="1"/>
</dbReference>
<dbReference type="AlphaFoldDB" id="A0A7J5B4A1"/>
<dbReference type="SUPFAM" id="SSF46689">
    <property type="entry name" value="Homeodomain-like"/>
    <property type="match status" value="1"/>
</dbReference>
<dbReference type="GO" id="GO:0000976">
    <property type="term" value="F:transcription cis-regulatory region binding"/>
    <property type="evidence" value="ECO:0007669"/>
    <property type="project" value="TreeGrafter"/>
</dbReference>
<dbReference type="PROSITE" id="PS50977">
    <property type="entry name" value="HTH_TETR_2"/>
    <property type="match status" value="1"/>
</dbReference>
<evidence type="ECO:0000256" key="3">
    <source>
        <dbReference type="ARBA" id="ARBA00023163"/>
    </source>
</evidence>
<evidence type="ECO:0000256" key="4">
    <source>
        <dbReference type="PROSITE-ProRule" id="PRU00335"/>
    </source>
</evidence>
<dbReference type="Pfam" id="PF00440">
    <property type="entry name" value="TetR_N"/>
    <property type="match status" value="1"/>
</dbReference>
<dbReference type="InterPro" id="IPR001647">
    <property type="entry name" value="HTH_TetR"/>
</dbReference>
<protein>
    <submittedName>
        <fullName evidence="6">Helix-turn-helix transcriptional regulator</fullName>
    </submittedName>
</protein>
<evidence type="ECO:0000256" key="1">
    <source>
        <dbReference type="ARBA" id="ARBA00023015"/>
    </source>
</evidence>
<dbReference type="Gene3D" id="1.10.357.10">
    <property type="entry name" value="Tetracycline Repressor, domain 2"/>
    <property type="match status" value="1"/>
</dbReference>
<keyword evidence="3" id="KW-0804">Transcription</keyword>
<evidence type="ECO:0000313" key="7">
    <source>
        <dbReference type="Proteomes" id="UP000490386"/>
    </source>
</evidence>
<comment type="caution">
    <text evidence="6">The sequence shown here is derived from an EMBL/GenBank/DDBJ whole genome shotgun (WGS) entry which is preliminary data.</text>
</comment>
<dbReference type="EMBL" id="WBJX01000001">
    <property type="protein sequence ID" value="KAB1638976.1"/>
    <property type="molecule type" value="Genomic_DNA"/>
</dbReference>
<proteinExistence type="predicted"/>
<gene>
    <name evidence="6" type="ORF">F8O03_01075</name>
</gene>
<evidence type="ECO:0000259" key="5">
    <source>
        <dbReference type="PROSITE" id="PS50977"/>
    </source>
</evidence>
<dbReference type="PRINTS" id="PR00455">
    <property type="entry name" value="HTHTETR"/>
</dbReference>
<name>A0A7J5B4A1_9MICO</name>
<accession>A0A7J5B4A1</accession>
<sequence>MTSAREKILDAYEESLTTVGVAATTLDAVARIAGVSKGGLIYHFPSKEALADALIERFTGMARTSADQLQGDAATTVRHFIEMSSSVGDELDTAWLAVMNLSRNGNQSATRAVLELERSWHDAILESTGSPLVAHMTKLLGDGLYHSTSFVSESRESLPEAAKLLPSDGEREAIIRTLLDLLDE</sequence>